<dbReference type="AlphaFoldDB" id="K0F2K3"/>
<keyword evidence="1" id="KW-0677">Repeat</keyword>
<keyword evidence="4" id="KW-1185">Reference proteome</keyword>
<evidence type="ECO:0000256" key="1">
    <source>
        <dbReference type="ARBA" id="ARBA00022737"/>
    </source>
</evidence>
<dbReference type="InterPro" id="IPR056884">
    <property type="entry name" value="NPHP3-like_N"/>
</dbReference>
<dbReference type="Pfam" id="PF24883">
    <property type="entry name" value="NPHP3_N"/>
    <property type="match status" value="1"/>
</dbReference>
<reference evidence="3 4" key="1">
    <citation type="journal article" date="2012" name="J. Bacteriol.">
        <title>Complete genome sequence of Nocardia brasiliensis HUJEG-1.</title>
        <authorList>
            <person name="Vera-Cabrera L."/>
            <person name="Ortiz-Lopez R."/>
            <person name="Elizondo-Gonzalez R."/>
            <person name="Perez-Maya A.A."/>
            <person name="Ocampo-Candiani J."/>
        </authorList>
    </citation>
    <scope>NUCLEOTIDE SEQUENCE [LARGE SCALE GENOMIC DNA]</scope>
    <source>
        <strain evidence="4">ATCC 700358</strain>
    </source>
</reference>
<dbReference type="RefSeq" id="WP_014986205.1">
    <property type="nucleotide sequence ID" value="NC_018681.1"/>
</dbReference>
<proteinExistence type="predicted"/>
<dbReference type="KEGG" id="nbr:O3I_027005"/>
<dbReference type="InterPro" id="IPR011990">
    <property type="entry name" value="TPR-like_helical_dom_sf"/>
</dbReference>
<sequence>MGGRLALVIGSECAALPELGFVHGLAEELYARLTGTGGWTAAVQRDGPVIDPSAGGLADAIGAAFDNAGERQASLLVAFIGHGISTGAEDFYLLAHDSPAQPDSRTAVHLTQAIRERLNRSALDGLVVLIDACEADQGVQGAARRWTDLLARSAGRVELLVASDDAPAYNGCFTKTMLATFDEGLALRGENLLPSDLVDPIAANCVRQRPQHLSYTMGNQSAESGGDPGLWLVPNTARRRDALTGRPAAGFVDHLTRNLQLTGVIRERLTAIIESGGHRLRAVVGPPAAGKSTLMALLIRPTIVDSLPIAPEYVTAAIFLTMNSSVDSVADELSAQLRTRLAGFAAAAHEASKLAMRQGPKPDVFDLLVSRPLAHTAAPGRRVVIVFDGLDQPEEGHREPLIDAIANLTGDQQFAHVRVVVSIRAGTGVEDVPALAHMHRITLPEPSARDIADILRRETRAKPDRYHNEVWIRWIDALLAETPSEVLSSAHAVAGGWLLARLLIEVDATITPAAVDAGIGLETLVVQRVADAIAAADPALRDAVGPLLGLLVAAETGPVLPIELLAAAMTCLGATLTIAQIRDLVAGLGVLVSRSRPGTAAEELGVTHGVLLPVLSREMRSLGTELDAAHRAILTAITANSTPRTVQYAHAAAVRHFLATGDASGAVSYLESTSGSNALLSRNTWATWLPSWRTAVGDEHPATLAARYNLAFWQAENHGIAKQLAQRRRRRPDYDQPLRPLPRAIEEDSDLSAIAAEVEQLLHDQIRVSGADHPLTLATRRLHAECRGRLGHRADAATDLEQVLADQLRILGADHLDTLETRRALSRCWGVAGFPARATRELAELLDDRRRVLGDDDDEARRIRCEMLVWLYRSGDVDGVIEVLAQLRTDPSVPINPARARDTPQLTWLDHLMGGSSEPADAFQQIENILANNSRLLGSETISGIFAARYLLLPPPDIEDR</sequence>
<dbReference type="InterPro" id="IPR027417">
    <property type="entry name" value="P-loop_NTPase"/>
</dbReference>
<evidence type="ECO:0000259" key="2">
    <source>
        <dbReference type="Pfam" id="PF24883"/>
    </source>
</evidence>
<evidence type="ECO:0000313" key="4">
    <source>
        <dbReference type="Proteomes" id="UP000006304"/>
    </source>
</evidence>
<dbReference type="STRING" id="1133849.O3I_027005"/>
<dbReference type="HOGENOM" id="CLU_319291_0_0_11"/>
<dbReference type="SUPFAM" id="SSF52540">
    <property type="entry name" value="P-loop containing nucleoside triphosphate hydrolases"/>
    <property type="match status" value="1"/>
</dbReference>
<dbReference type="Proteomes" id="UP000006304">
    <property type="component" value="Chromosome"/>
</dbReference>
<gene>
    <name evidence="3" type="ORF">O3I_027005</name>
</gene>
<dbReference type="Gene3D" id="1.25.40.10">
    <property type="entry name" value="Tetratricopeptide repeat domain"/>
    <property type="match status" value="1"/>
</dbReference>
<dbReference type="eggNOG" id="COG4249">
    <property type="taxonomic scope" value="Bacteria"/>
</dbReference>
<feature type="domain" description="Nephrocystin 3-like N-terminal" evidence="2">
    <location>
        <begin position="277"/>
        <end position="422"/>
    </location>
</feature>
<accession>K0F2K3</accession>
<evidence type="ECO:0000313" key="3">
    <source>
        <dbReference type="EMBL" id="AFU03350.1"/>
    </source>
</evidence>
<protein>
    <submittedName>
        <fullName evidence="3">Nephrocystin-3</fullName>
    </submittedName>
</protein>
<name>K0F2K3_NOCB7</name>
<dbReference type="EMBL" id="CP003876">
    <property type="protein sequence ID" value="AFU03350.1"/>
    <property type="molecule type" value="Genomic_DNA"/>
</dbReference>
<organism evidence="3 4">
    <name type="scientific">Nocardia brasiliensis (strain ATCC 700358 / HUJEG-1)</name>
    <dbReference type="NCBI Taxonomy" id="1133849"/>
    <lineage>
        <taxon>Bacteria</taxon>
        <taxon>Bacillati</taxon>
        <taxon>Actinomycetota</taxon>
        <taxon>Actinomycetes</taxon>
        <taxon>Mycobacteriales</taxon>
        <taxon>Nocardiaceae</taxon>
        <taxon>Nocardia</taxon>
    </lineage>
</organism>